<dbReference type="AlphaFoldDB" id="A0A6N2NDG0"/>
<proteinExistence type="predicted"/>
<sequence length="63" mass="7115">MSASCCFELELLRRDGILASCVINSLQVLHLGTYYSPRWRRANIKVPDLPVDVSSWGRSACYP</sequence>
<reference evidence="1" key="1">
    <citation type="submission" date="2019-03" db="EMBL/GenBank/DDBJ databases">
        <authorList>
            <person name="Mank J."/>
            <person name="Almeida P."/>
        </authorList>
    </citation>
    <scope>NUCLEOTIDE SEQUENCE</scope>
    <source>
        <strain evidence="1">78183</strain>
    </source>
</reference>
<evidence type="ECO:0000313" key="1">
    <source>
        <dbReference type="EMBL" id="VFU59215.1"/>
    </source>
</evidence>
<accession>A0A6N2NDG0</accession>
<protein>
    <submittedName>
        <fullName evidence="1">Uncharacterized protein</fullName>
    </submittedName>
</protein>
<gene>
    <name evidence="1" type="ORF">SVIM_LOCUS435700</name>
</gene>
<name>A0A6N2NDG0_SALVM</name>
<dbReference type="EMBL" id="CAADRP010002029">
    <property type="protein sequence ID" value="VFU59215.1"/>
    <property type="molecule type" value="Genomic_DNA"/>
</dbReference>
<organism evidence="1">
    <name type="scientific">Salix viminalis</name>
    <name type="common">Common osier</name>
    <name type="synonym">Basket willow</name>
    <dbReference type="NCBI Taxonomy" id="40686"/>
    <lineage>
        <taxon>Eukaryota</taxon>
        <taxon>Viridiplantae</taxon>
        <taxon>Streptophyta</taxon>
        <taxon>Embryophyta</taxon>
        <taxon>Tracheophyta</taxon>
        <taxon>Spermatophyta</taxon>
        <taxon>Magnoliopsida</taxon>
        <taxon>eudicotyledons</taxon>
        <taxon>Gunneridae</taxon>
        <taxon>Pentapetalae</taxon>
        <taxon>rosids</taxon>
        <taxon>fabids</taxon>
        <taxon>Malpighiales</taxon>
        <taxon>Salicaceae</taxon>
        <taxon>Saliceae</taxon>
        <taxon>Salix</taxon>
    </lineage>
</organism>